<dbReference type="EMBL" id="JBCNJP010000012">
    <property type="protein sequence ID" value="KAK9070006.1"/>
    <property type="molecule type" value="Genomic_DNA"/>
</dbReference>
<organism evidence="7 8">
    <name type="scientific">Deinandra increscens subsp. villosa</name>
    <dbReference type="NCBI Taxonomy" id="3103831"/>
    <lineage>
        <taxon>Eukaryota</taxon>
        <taxon>Viridiplantae</taxon>
        <taxon>Streptophyta</taxon>
        <taxon>Embryophyta</taxon>
        <taxon>Tracheophyta</taxon>
        <taxon>Spermatophyta</taxon>
        <taxon>Magnoliopsida</taxon>
        <taxon>eudicotyledons</taxon>
        <taxon>Gunneridae</taxon>
        <taxon>Pentapetalae</taxon>
        <taxon>asterids</taxon>
        <taxon>campanulids</taxon>
        <taxon>Asterales</taxon>
        <taxon>Asteraceae</taxon>
        <taxon>Asteroideae</taxon>
        <taxon>Heliantheae alliance</taxon>
        <taxon>Madieae</taxon>
        <taxon>Madiinae</taxon>
        <taxon>Deinandra</taxon>
    </lineage>
</organism>
<dbReference type="SUPFAM" id="SSF118290">
    <property type="entry name" value="WRKY DNA-binding domain"/>
    <property type="match status" value="1"/>
</dbReference>
<dbReference type="SMART" id="SM00774">
    <property type="entry name" value="WRKY"/>
    <property type="match status" value="1"/>
</dbReference>
<dbReference type="PROSITE" id="PS50811">
    <property type="entry name" value="WRKY"/>
    <property type="match status" value="1"/>
</dbReference>
<evidence type="ECO:0000256" key="2">
    <source>
        <dbReference type="ARBA" id="ARBA00023015"/>
    </source>
</evidence>
<evidence type="ECO:0000256" key="4">
    <source>
        <dbReference type="ARBA" id="ARBA00023163"/>
    </source>
</evidence>
<comment type="caution">
    <text evidence="7">The sequence shown here is derived from an EMBL/GenBank/DDBJ whole genome shotgun (WGS) entry which is preliminary data.</text>
</comment>
<keyword evidence="5" id="KW-0539">Nucleus</keyword>
<dbReference type="GO" id="GO:0005634">
    <property type="term" value="C:nucleus"/>
    <property type="evidence" value="ECO:0007669"/>
    <property type="project" value="UniProtKB-SubCell"/>
</dbReference>
<keyword evidence="2" id="KW-0805">Transcription regulation</keyword>
<evidence type="ECO:0000256" key="3">
    <source>
        <dbReference type="ARBA" id="ARBA00023125"/>
    </source>
</evidence>
<accession>A0AAP0H2H4</accession>
<dbReference type="Proteomes" id="UP001408789">
    <property type="component" value="Unassembled WGS sequence"/>
</dbReference>
<feature type="domain" description="WRKY" evidence="6">
    <location>
        <begin position="99"/>
        <end position="162"/>
    </location>
</feature>
<name>A0AAP0H2H4_9ASTR</name>
<dbReference type="InterPro" id="IPR036576">
    <property type="entry name" value="WRKY_dom_sf"/>
</dbReference>
<dbReference type="InterPro" id="IPR044810">
    <property type="entry name" value="WRKY_plant"/>
</dbReference>
<evidence type="ECO:0000259" key="6">
    <source>
        <dbReference type="PROSITE" id="PS50811"/>
    </source>
</evidence>
<dbReference type="GO" id="GO:0003700">
    <property type="term" value="F:DNA-binding transcription factor activity"/>
    <property type="evidence" value="ECO:0007669"/>
    <property type="project" value="InterPro"/>
</dbReference>
<evidence type="ECO:0000256" key="5">
    <source>
        <dbReference type="ARBA" id="ARBA00023242"/>
    </source>
</evidence>
<dbReference type="AlphaFoldDB" id="A0AAP0H2H4"/>
<dbReference type="InterPro" id="IPR003657">
    <property type="entry name" value="WRKY_dom"/>
</dbReference>
<evidence type="ECO:0000313" key="7">
    <source>
        <dbReference type="EMBL" id="KAK9070006.1"/>
    </source>
</evidence>
<sequence length="211" mass="24648">MESSSSWPESSPINRIKAIQELTQGQIYTNRLHEMIGQSETIESKLELVDHTLVISTSPNNWDDQTSEDSIESVKSMIPVKTRRGCYKRRKSCSELVNVTFNLVDDGYAWRKYGQKMILNSKHPRHYYRCSHKYEQGCLATKQVQMTEDEPPKYRITYHRRHTCRDLQISSPQIILDSPSPRDNSFLLSFETNELIKRKQFVSPFPSSTKR</sequence>
<dbReference type="Pfam" id="PF03106">
    <property type="entry name" value="WRKY"/>
    <property type="match status" value="1"/>
</dbReference>
<reference evidence="7 8" key="1">
    <citation type="submission" date="2024-04" db="EMBL/GenBank/DDBJ databases">
        <title>The reference genome of an endangered Asteraceae, Deinandra increscens subsp. villosa, native to the Central Coast of California.</title>
        <authorList>
            <person name="Guilliams M."/>
            <person name="Hasenstab-Lehman K."/>
            <person name="Meyer R."/>
            <person name="Mcevoy S."/>
        </authorList>
    </citation>
    <scope>NUCLEOTIDE SEQUENCE [LARGE SCALE GENOMIC DNA]</scope>
    <source>
        <tissue evidence="7">Leaf</tissue>
    </source>
</reference>
<gene>
    <name evidence="7" type="ORF">SSX86_010404</name>
</gene>
<dbReference type="GO" id="GO:0043565">
    <property type="term" value="F:sequence-specific DNA binding"/>
    <property type="evidence" value="ECO:0007669"/>
    <property type="project" value="InterPro"/>
</dbReference>
<keyword evidence="4" id="KW-0804">Transcription</keyword>
<keyword evidence="8" id="KW-1185">Reference proteome</keyword>
<dbReference type="Gene3D" id="2.20.25.80">
    <property type="entry name" value="WRKY domain"/>
    <property type="match status" value="1"/>
</dbReference>
<keyword evidence="3" id="KW-0238">DNA-binding</keyword>
<proteinExistence type="predicted"/>
<dbReference type="PANTHER" id="PTHR31282">
    <property type="entry name" value="WRKY TRANSCRIPTION FACTOR 21-RELATED"/>
    <property type="match status" value="1"/>
</dbReference>
<evidence type="ECO:0000256" key="1">
    <source>
        <dbReference type="ARBA" id="ARBA00004123"/>
    </source>
</evidence>
<comment type="subcellular location">
    <subcellularLocation>
        <location evidence="1">Nucleus</location>
    </subcellularLocation>
</comment>
<protein>
    <recommendedName>
        <fullName evidence="6">WRKY domain-containing protein</fullName>
    </recommendedName>
</protein>
<evidence type="ECO:0000313" key="8">
    <source>
        <dbReference type="Proteomes" id="UP001408789"/>
    </source>
</evidence>